<keyword evidence="3" id="KW-1185">Reference proteome</keyword>
<dbReference type="Pfam" id="PF03732">
    <property type="entry name" value="Retrotrans_gag"/>
    <property type="match status" value="1"/>
</dbReference>
<reference evidence="2" key="2">
    <citation type="submission" date="2022-01" db="EMBL/GenBank/DDBJ databases">
        <authorList>
            <person name="Yamashiro T."/>
            <person name="Shiraishi A."/>
            <person name="Satake H."/>
            <person name="Nakayama K."/>
        </authorList>
    </citation>
    <scope>NUCLEOTIDE SEQUENCE</scope>
</reference>
<dbReference type="InterPro" id="IPR005162">
    <property type="entry name" value="Retrotrans_gag_dom"/>
</dbReference>
<evidence type="ECO:0000313" key="3">
    <source>
        <dbReference type="Proteomes" id="UP001151760"/>
    </source>
</evidence>
<organism evidence="2 3">
    <name type="scientific">Tanacetum coccineum</name>
    <dbReference type="NCBI Taxonomy" id="301880"/>
    <lineage>
        <taxon>Eukaryota</taxon>
        <taxon>Viridiplantae</taxon>
        <taxon>Streptophyta</taxon>
        <taxon>Embryophyta</taxon>
        <taxon>Tracheophyta</taxon>
        <taxon>Spermatophyta</taxon>
        <taxon>Magnoliopsida</taxon>
        <taxon>eudicotyledons</taxon>
        <taxon>Gunneridae</taxon>
        <taxon>Pentapetalae</taxon>
        <taxon>asterids</taxon>
        <taxon>campanulids</taxon>
        <taxon>Asterales</taxon>
        <taxon>Asteraceae</taxon>
        <taxon>Asteroideae</taxon>
        <taxon>Anthemideae</taxon>
        <taxon>Anthemidinae</taxon>
        <taxon>Tanacetum</taxon>
    </lineage>
</organism>
<dbReference type="EMBL" id="BQNB010013335">
    <property type="protein sequence ID" value="GJT14696.1"/>
    <property type="molecule type" value="Genomic_DNA"/>
</dbReference>
<dbReference type="Proteomes" id="UP001151760">
    <property type="component" value="Unassembled WGS sequence"/>
</dbReference>
<reference evidence="2" key="1">
    <citation type="journal article" date="2022" name="Int. J. Mol. Sci.">
        <title>Draft Genome of Tanacetum Coccineum: Genomic Comparison of Closely Related Tanacetum-Family Plants.</title>
        <authorList>
            <person name="Yamashiro T."/>
            <person name="Shiraishi A."/>
            <person name="Nakayama K."/>
            <person name="Satake H."/>
        </authorList>
    </citation>
    <scope>NUCLEOTIDE SEQUENCE</scope>
</reference>
<comment type="caution">
    <text evidence="2">The sequence shown here is derived from an EMBL/GenBank/DDBJ whole genome shotgun (WGS) entry which is preliminary data.</text>
</comment>
<protein>
    <submittedName>
        <fullName evidence="2">Zinc finger, CCHC-type containing protein</fullName>
    </submittedName>
</protein>
<accession>A0ABQ5BJ32</accession>
<evidence type="ECO:0000259" key="1">
    <source>
        <dbReference type="Pfam" id="PF03732"/>
    </source>
</evidence>
<gene>
    <name evidence="2" type="ORF">Tco_0861738</name>
</gene>
<feature type="domain" description="Retrotransposon gag" evidence="1">
    <location>
        <begin position="62"/>
        <end position="101"/>
    </location>
</feature>
<evidence type="ECO:0000313" key="2">
    <source>
        <dbReference type="EMBL" id="GJT14696.1"/>
    </source>
</evidence>
<sequence length="104" mass="11739">MRIISVLLEITPNLATRATGTPLNSPKGTMWYLFDPTSSSWCKTDAHSTDFGPRIPTNTTTRDWLERLPAGSISTWEDLTTRFLVQIFPPGRTAKLRNDILIFT</sequence>
<name>A0ABQ5BJ32_9ASTR</name>
<proteinExistence type="predicted"/>